<dbReference type="SUPFAM" id="SSF56672">
    <property type="entry name" value="DNA/RNA polymerases"/>
    <property type="match status" value="1"/>
</dbReference>
<organism evidence="4 5">
    <name type="scientific">Singulisphaera acidiphila (strain ATCC BAA-1392 / DSM 18658 / VKM B-2454 / MOB10)</name>
    <dbReference type="NCBI Taxonomy" id="886293"/>
    <lineage>
        <taxon>Bacteria</taxon>
        <taxon>Pseudomonadati</taxon>
        <taxon>Planctomycetota</taxon>
        <taxon>Planctomycetia</taxon>
        <taxon>Isosphaerales</taxon>
        <taxon>Isosphaeraceae</taxon>
        <taxon>Singulisphaera</taxon>
    </lineage>
</organism>
<keyword evidence="4" id="KW-0808">Transferase</keyword>
<dbReference type="Pfam" id="PF00078">
    <property type="entry name" value="RVT_1"/>
    <property type="match status" value="1"/>
</dbReference>
<protein>
    <submittedName>
        <fullName evidence="4">Retron-type reverse transcriptase</fullName>
    </submittedName>
</protein>
<dbReference type="EMBL" id="CP003364">
    <property type="protein sequence ID" value="AGA26334.1"/>
    <property type="molecule type" value="Genomic_DNA"/>
</dbReference>
<dbReference type="Proteomes" id="UP000010798">
    <property type="component" value="Chromosome"/>
</dbReference>
<feature type="region of interest" description="Disordered" evidence="2">
    <location>
        <begin position="1"/>
        <end position="30"/>
    </location>
</feature>
<dbReference type="PANTHER" id="PTHR34047">
    <property type="entry name" value="NUCLEAR INTRON MATURASE 1, MITOCHONDRIAL-RELATED"/>
    <property type="match status" value="1"/>
</dbReference>
<comment type="similarity">
    <text evidence="1">Belongs to the bacterial reverse transcriptase family.</text>
</comment>
<gene>
    <name evidence="4" type="ordered locus">Sinac_1980</name>
</gene>
<feature type="compositionally biased region" description="Basic residues" evidence="2">
    <location>
        <begin position="1"/>
        <end position="11"/>
    </location>
</feature>
<feature type="domain" description="Reverse transcriptase" evidence="3">
    <location>
        <begin position="107"/>
        <end position="332"/>
    </location>
</feature>
<dbReference type="KEGG" id="saci:Sinac_1980"/>
<dbReference type="GO" id="GO:0003964">
    <property type="term" value="F:RNA-directed DNA polymerase activity"/>
    <property type="evidence" value="ECO:0007669"/>
    <property type="project" value="UniProtKB-KW"/>
</dbReference>
<dbReference type="InterPro" id="IPR051083">
    <property type="entry name" value="GrpII_Intron_Splice-Mob/Def"/>
</dbReference>
<evidence type="ECO:0000256" key="1">
    <source>
        <dbReference type="ARBA" id="ARBA00034120"/>
    </source>
</evidence>
<evidence type="ECO:0000259" key="3">
    <source>
        <dbReference type="PROSITE" id="PS50878"/>
    </source>
</evidence>
<reference evidence="4 5" key="1">
    <citation type="submission" date="2012-02" db="EMBL/GenBank/DDBJ databases">
        <title>Complete sequence of chromosome of Singulisphaera acidiphila DSM 18658.</title>
        <authorList>
            <consortium name="US DOE Joint Genome Institute (JGI-PGF)"/>
            <person name="Lucas S."/>
            <person name="Copeland A."/>
            <person name="Lapidus A."/>
            <person name="Glavina del Rio T."/>
            <person name="Dalin E."/>
            <person name="Tice H."/>
            <person name="Bruce D."/>
            <person name="Goodwin L."/>
            <person name="Pitluck S."/>
            <person name="Peters L."/>
            <person name="Ovchinnikova G."/>
            <person name="Chertkov O."/>
            <person name="Kyrpides N."/>
            <person name="Mavromatis K."/>
            <person name="Ivanova N."/>
            <person name="Brettin T."/>
            <person name="Detter J.C."/>
            <person name="Han C."/>
            <person name="Larimer F."/>
            <person name="Land M."/>
            <person name="Hauser L."/>
            <person name="Markowitz V."/>
            <person name="Cheng J.-F."/>
            <person name="Hugenholtz P."/>
            <person name="Woyke T."/>
            <person name="Wu D."/>
            <person name="Tindall B."/>
            <person name="Pomrenke H."/>
            <person name="Brambilla E."/>
            <person name="Klenk H.-P."/>
            <person name="Eisen J.A."/>
        </authorList>
    </citation>
    <scope>NUCLEOTIDE SEQUENCE [LARGE SCALE GENOMIC DNA]</scope>
    <source>
        <strain evidence="5">ATCC BAA-1392 / DSM 18658 / VKM B-2454 / MOB10</strain>
    </source>
</reference>
<dbReference type="PROSITE" id="PS50878">
    <property type="entry name" value="RT_POL"/>
    <property type="match status" value="1"/>
</dbReference>
<dbReference type="InterPro" id="IPR043502">
    <property type="entry name" value="DNA/RNA_pol_sf"/>
</dbReference>
<name>L0DAD5_SINAD</name>
<dbReference type="AlphaFoldDB" id="L0DAD5"/>
<evidence type="ECO:0000313" key="5">
    <source>
        <dbReference type="Proteomes" id="UP000010798"/>
    </source>
</evidence>
<dbReference type="InterPro" id="IPR000477">
    <property type="entry name" value="RT_dom"/>
</dbReference>
<dbReference type="PANTHER" id="PTHR34047:SF8">
    <property type="entry name" value="PROTEIN YKFC"/>
    <property type="match status" value="1"/>
</dbReference>
<dbReference type="HOGENOM" id="CLU_634450_0_0_0"/>
<keyword evidence="5" id="KW-1185">Reference proteome</keyword>
<sequence length="432" mass="48256">MYNSLRRRGGSKRPAATHARQGAADSHEGSYRDFLGRHASECAEAARGTRRERTEFASRLLERTADSRNLRLAIDHLIREGGNAPGPNGLQLADLDGPERWSLARAYGEAIRAGIYRPGPHRTTVIPKTSGWGTRMLSIQDVEDRVVQRGIVQLLQPFIDPMFAETSYGYRPGRAREHALAAVETLARSSGQWHWILEDVKDSFDQVPHRRLLDSLERLTPSSGFLTLIETVIRNDTGMGLRQGGSLSPLLLNVYLDGHLDRPWKKVHPDVPLVRVADDLLLLCQDRAQSLLTRDALVRRLRSAGMPLRGTPETSIANLAAGESAIWLGYSLTKGKDGLKPRLAESAWRSLEGHLRHTHDGPNAPIHAVETINGWGDQFGPCYPYRDVPRVHAKIAAIARTFAFEEIPSRHDVRTRWERAYATTGRDPTGRR</sequence>
<dbReference type="RefSeq" id="WP_015245501.1">
    <property type="nucleotide sequence ID" value="NC_019892.1"/>
</dbReference>
<dbReference type="CDD" id="cd01651">
    <property type="entry name" value="RT_G2_intron"/>
    <property type="match status" value="1"/>
</dbReference>
<evidence type="ECO:0000256" key="2">
    <source>
        <dbReference type="SAM" id="MobiDB-lite"/>
    </source>
</evidence>
<keyword evidence="4" id="KW-0548">Nucleotidyltransferase</keyword>
<keyword evidence="4" id="KW-0695">RNA-directed DNA polymerase</keyword>
<dbReference type="eggNOG" id="COG3344">
    <property type="taxonomic scope" value="Bacteria"/>
</dbReference>
<evidence type="ECO:0000313" key="4">
    <source>
        <dbReference type="EMBL" id="AGA26334.1"/>
    </source>
</evidence>
<dbReference type="OrthoDB" id="258234at2"/>
<proteinExistence type="inferred from homology"/>
<accession>L0DAD5</accession>